<dbReference type="Proteomes" id="UP000510822">
    <property type="component" value="Chromosome"/>
</dbReference>
<dbReference type="InterPro" id="IPR003829">
    <property type="entry name" value="Pirin_N_dom"/>
</dbReference>
<dbReference type="InterPro" id="IPR041602">
    <property type="entry name" value="Quercetinase_C"/>
</dbReference>
<keyword evidence="7" id="KW-1185">Reference proteome</keyword>
<keyword evidence="2" id="KW-0408">Iron</keyword>
<dbReference type="CDD" id="cd02910">
    <property type="entry name" value="cupin_Yhhw_N"/>
    <property type="match status" value="1"/>
</dbReference>
<protein>
    <submittedName>
        <fullName evidence="6">Pirin family protein</fullName>
    </submittedName>
</protein>
<dbReference type="PANTHER" id="PTHR43212">
    <property type="entry name" value="QUERCETIN 2,3-DIOXYGENASE"/>
    <property type="match status" value="1"/>
</dbReference>
<feature type="domain" description="Pirin N-terminal" evidence="4">
    <location>
        <begin position="7"/>
        <end position="119"/>
    </location>
</feature>
<dbReference type="EMBL" id="CP058952">
    <property type="protein sequence ID" value="QLI80591.1"/>
    <property type="molecule type" value="Genomic_DNA"/>
</dbReference>
<evidence type="ECO:0000256" key="2">
    <source>
        <dbReference type="PIRSR" id="PIRSR006232-1"/>
    </source>
</evidence>
<dbReference type="RefSeq" id="WP_180307731.1">
    <property type="nucleotide sequence ID" value="NZ_CP058952.1"/>
</dbReference>
<name>A0A7D5V8A2_9NEIS</name>
<evidence type="ECO:0000259" key="4">
    <source>
        <dbReference type="Pfam" id="PF02678"/>
    </source>
</evidence>
<evidence type="ECO:0000259" key="5">
    <source>
        <dbReference type="Pfam" id="PF17954"/>
    </source>
</evidence>
<dbReference type="Pfam" id="PF17954">
    <property type="entry name" value="Pirin_C_2"/>
    <property type="match status" value="1"/>
</dbReference>
<dbReference type="SUPFAM" id="SSF51182">
    <property type="entry name" value="RmlC-like cupins"/>
    <property type="match status" value="1"/>
</dbReference>
<evidence type="ECO:0000256" key="3">
    <source>
        <dbReference type="RuleBase" id="RU003457"/>
    </source>
</evidence>
<reference evidence="6 7" key="1">
    <citation type="journal article" date="2016" name="Int. J. Syst. Evol. Microbiol.">
        <title>Chitinibacter fontanus sp. nov., isolated from a spring.</title>
        <authorList>
            <person name="Sheu S.Y."/>
            <person name="Li Y.S."/>
            <person name="Young C.C."/>
            <person name="Chen W.M."/>
        </authorList>
    </citation>
    <scope>NUCLEOTIDE SEQUENCE [LARGE SCALE GENOMIC DNA]</scope>
    <source>
        <strain evidence="6 7">STM-7</strain>
    </source>
</reference>
<dbReference type="GO" id="GO:0046872">
    <property type="term" value="F:metal ion binding"/>
    <property type="evidence" value="ECO:0007669"/>
    <property type="project" value="UniProtKB-KW"/>
</dbReference>
<evidence type="ECO:0000313" key="7">
    <source>
        <dbReference type="Proteomes" id="UP000510822"/>
    </source>
</evidence>
<dbReference type="PANTHER" id="PTHR43212:SF3">
    <property type="entry name" value="QUERCETIN 2,3-DIOXYGENASE"/>
    <property type="match status" value="1"/>
</dbReference>
<dbReference type="CDD" id="cd20311">
    <property type="entry name" value="cupin_Yhhw_C"/>
    <property type="match status" value="1"/>
</dbReference>
<evidence type="ECO:0000256" key="1">
    <source>
        <dbReference type="ARBA" id="ARBA00008416"/>
    </source>
</evidence>
<evidence type="ECO:0000313" key="6">
    <source>
        <dbReference type="EMBL" id="QLI80591.1"/>
    </source>
</evidence>
<dbReference type="AlphaFoldDB" id="A0A7D5V8A2"/>
<sequence length="232" mass="25580">MITLRKAEERGHANHGWLDSNFSFSFAEYYDPAHMHFGALRVINDDRIAPGMGFGMHPHQDMEIITYVLGGAIEHRDSMGNGSVIRPGNVQRMSAGTGVRHSEFNPSETEETHLLQIWIIPGQKGIAPSYEEKIFSDADKRGQLRLVASPDGSDGSVLIHQDVRLYAGLFDGEEALEQAIQIGRKLYVHIARGSLEVNGIELKAGDAAMLSHETALTLKQGRGAEVLVFDLF</sequence>
<dbReference type="PIRSF" id="PIRSF006232">
    <property type="entry name" value="Pirin"/>
    <property type="match status" value="1"/>
</dbReference>
<dbReference type="Pfam" id="PF02678">
    <property type="entry name" value="Pirin"/>
    <property type="match status" value="1"/>
</dbReference>
<feature type="binding site" evidence="2">
    <location>
        <position position="101"/>
    </location>
    <ligand>
        <name>Fe cation</name>
        <dbReference type="ChEBI" id="CHEBI:24875"/>
    </ligand>
</feature>
<keyword evidence="2" id="KW-0479">Metal-binding</keyword>
<gene>
    <name evidence="6" type="ORF">HZU75_03060</name>
</gene>
<dbReference type="KEGG" id="cfon:HZU75_03060"/>
<dbReference type="Gene3D" id="2.60.120.10">
    <property type="entry name" value="Jelly Rolls"/>
    <property type="match status" value="2"/>
</dbReference>
<proteinExistence type="inferred from homology"/>
<feature type="binding site" evidence="2">
    <location>
        <position position="103"/>
    </location>
    <ligand>
        <name>Fe cation</name>
        <dbReference type="ChEBI" id="CHEBI:24875"/>
    </ligand>
</feature>
<feature type="binding site" evidence="2">
    <location>
        <position position="59"/>
    </location>
    <ligand>
        <name>Fe cation</name>
        <dbReference type="ChEBI" id="CHEBI:24875"/>
    </ligand>
</feature>
<comment type="cofactor">
    <cofactor evidence="2">
        <name>Fe cation</name>
        <dbReference type="ChEBI" id="CHEBI:24875"/>
    </cofactor>
    <text evidence="2">Binds 1 Fe cation per subunit.</text>
</comment>
<comment type="similarity">
    <text evidence="1 3">Belongs to the pirin family.</text>
</comment>
<accession>A0A7D5V8A2</accession>
<dbReference type="InterPro" id="IPR012093">
    <property type="entry name" value="Pirin"/>
</dbReference>
<dbReference type="InterPro" id="IPR014710">
    <property type="entry name" value="RmlC-like_jellyroll"/>
</dbReference>
<feature type="domain" description="Quercetin 2,3-dioxygenase C-terminal cupin" evidence="5">
    <location>
        <begin position="146"/>
        <end position="231"/>
    </location>
</feature>
<organism evidence="6 7">
    <name type="scientific">Chitinibacter fontanus</name>
    <dbReference type="NCBI Taxonomy" id="1737446"/>
    <lineage>
        <taxon>Bacteria</taxon>
        <taxon>Pseudomonadati</taxon>
        <taxon>Pseudomonadota</taxon>
        <taxon>Betaproteobacteria</taxon>
        <taxon>Neisseriales</taxon>
        <taxon>Chitinibacteraceae</taxon>
        <taxon>Chitinibacter</taxon>
    </lineage>
</organism>
<dbReference type="InterPro" id="IPR011051">
    <property type="entry name" value="RmlC_Cupin_sf"/>
</dbReference>
<feature type="binding site" evidence="2">
    <location>
        <position position="57"/>
    </location>
    <ligand>
        <name>Fe cation</name>
        <dbReference type="ChEBI" id="CHEBI:24875"/>
    </ligand>
</feature>